<name>A0A8S9U5G0_PHYIN</name>
<feature type="non-terminal residue" evidence="5">
    <location>
        <position position="1"/>
    </location>
</feature>
<evidence type="ECO:0000259" key="4">
    <source>
        <dbReference type="Pfam" id="PF13359"/>
    </source>
</evidence>
<evidence type="ECO:0000256" key="3">
    <source>
        <dbReference type="SAM" id="SignalP"/>
    </source>
</evidence>
<keyword evidence="2" id="KW-0479">Metal-binding</keyword>
<comment type="caution">
    <text evidence="5">The sequence shown here is derived from an EMBL/GenBank/DDBJ whole genome shotgun (WGS) entry which is preliminary data.</text>
</comment>
<dbReference type="Pfam" id="PF13359">
    <property type="entry name" value="DDE_Tnp_4"/>
    <property type="match status" value="1"/>
</dbReference>
<evidence type="ECO:0000256" key="1">
    <source>
        <dbReference type="ARBA" id="ARBA00001968"/>
    </source>
</evidence>
<dbReference type="Proteomes" id="UP000704712">
    <property type="component" value="Unassembled WGS sequence"/>
</dbReference>
<protein>
    <submittedName>
        <fullName evidence="5">DDE superfamily endonuclease</fullName>
    </submittedName>
</protein>
<comment type="cofactor">
    <cofactor evidence="1">
        <name>a divalent metal cation</name>
        <dbReference type="ChEBI" id="CHEBI:60240"/>
    </cofactor>
</comment>
<organism evidence="5 6">
    <name type="scientific">Phytophthora infestans</name>
    <name type="common">Potato late blight agent</name>
    <name type="synonym">Botrytis infestans</name>
    <dbReference type="NCBI Taxonomy" id="4787"/>
    <lineage>
        <taxon>Eukaryota</taxon>
        <taxon>Sar</taxon>
        <taxon>Stramenopiles</taxon>
        <taxon>Oomycota</taxon>
        <taxon>Peronosporomycetes</taxon>
        <taxon>Peronosporales</taxon>
        <taxon>Peronosporaceae</taxon>
        <taxon>Phytophthora</taxon>
    </lineage>
</organism>
<keyword evidence="5" id="KW-0378">Hydrolase</keyword>
<keyword evidence="5" id="KW-0255">Endonuclease</keyword>
<dbReference type="EMBL" id="JAACNO010002007">
    <property type="protein sequence ID" value="KAF4136166.1"/>
    <property type="molecule type" value="Genomic_DNA"/>
</dbReference>
<dbReference type="AlphaFoldDB" id="A0A8S9U5G0"/>
<dbReference type="GO" id="GO:0046872">
    <property type="term" value="F:metal ion binding"/>
    <property type="evidence" value="ECO:0007669"/>
    <property type="project" value="UniProtKB-KW"/>
</dbReference>
<reference evidence="5" key="1">
    <citation type="submission" date="2020-03" db="EMBL/GenBank/DDBJ databases">
        <title>Hybrid Assembly of Korean Phytophthora infestans isolates.</title>
        <authorList>
            <person name="Prokchorchik M."/>
            <person name="Lee Y."/>
            <person name="Seo J."/>
            <person name="Cho J.-H."/>
            <person name="Park Y.-E."/>
            <person name="Jang D.-C."/>
            <person name="Im J.-S."/>
            <person name="Choi J.-G."/>
            <person name="Park H.-J."/>
            <person name="Lee G.-B."/>
            <person name="Lee Y.-G."/>
            <person name="Hong S.-Y."/>
            <person name="Cho K."/>
            <person name="Sohn K.H."/>
        </authorList>
    </citation>
    <scope>NUCLEOTIDE SEQUENCE</scope>
    <source>
        <strain evidence="5">KR_2_A2</strain>
    </source>
</reference>
<evidence type="ECO:0000256" key="2">
    <source>
        <dbReference type="ARBA" id="ARBA00022723"/>
    </source>
</evidence>
<proteinExistence type="predicted"/>
<dbReference type="GO" id="GO:0004519">
    <property type="term" value="F:endonuclease activity"/>
    <property type="evidence" value="ECO:0007669"/>
    <property type="project" value="UniProtKB-KW"/>
</dbReference>
<accession>A0A8S9U5G0</accession>
<evidence type="ECO:0000313" key="6">
    <source>
        <dbReference type="Proteomes" id="UP000704712"/>
    </source>
</evidence>
<keyword evidence="3" id="KW-0732">Signal</keyword>
<feature type="signal peptide" evidence="3">
    <location>
        <begin position="1"/>
        <end position="20"/>
    </location>
</feature>
<gene>
    <name evidence="5" type="ORF">GN958_ATG14648</name>
</gene>
<evidence type="ECO:0000313" key="5">
    <source>
        <dbReference type="EMBL" id="KAF4136166.1"/>
    </source>
</evidence>
<dbReference type="InterPro" id="IPR027806">
    <property type="entry name" value="HARBI1_dom"/>
</dbReference>
<feature type="chain" id="PRO_5035743720" evidence="3">
    <location>
        <begin position="21"/>
        <end position="319"/>
    </location>
</feature>
<feature type="domain" description="DDE Tnp4" evidence="4">
    <location>
        <begin position="208"/>
        <end position="314"/>
    </location>
</feature>
<keyword evidence="5" id="KW-0540">Nuclease</keyword>
<sequence>YIPLYVLTLCFALLVHTLSGSKSACPTMDHKSKLAALCVLQCVCATVTALCSDRRRIGGLPRRNTNTFSATPFERALTCKNTKWFNVKMRCDKHTFLAAVPHIHHNVKFDITRRVAVTIIYLSFGGTIDSAATVMGMSKSSAVVYVNQVLTVLVRMAKDEIKMPTTQAGIEDIQYGFEMIAVFPDWTAPCCASPALPNMKDGTAGNIRAGSINDHALWNQSGLRNGAVVFSGMHLLGDAGYKIFRHILTPFDEEEAVQNPKKRRYNYKLSQTRITVERAFGILKNRYCILLRKIEQKSPTRVTKIIVGCLVLHNLMIEL</sequence>